<feature type="transmembrane region" description="Helical" evidence="1">
    <location>
        <begin position="91"/>
        <end position="113"/>
    </location>
</feature>
<dbReference type="PANTHER" id="PTHR34286:SF1">
    <property type="entry name" value="TRANSMEMBRANE PROTEIN"/>
    <property type="match status" value="1"/>
</dbReference>
<dbReference type="Proteomes" id="UP000541444">
    <property type="component" value="Unassembled WGS sequence"/>
</dbReference>
<dbReference type="OrthoDB" id="2100988at2759"/>
<evidence type="ECO:0000313" key="2">
    <source>
        <dbReference type="EMBL" id="KAF6148993.1"/>
    </source>
</evidence>
<gene>
    <name evidence="2" type="ORF">GIB67_009612</name>
</gene>
<keyword evidence="1" id="KW-0472">Membrane</keyword>
<keyword evidence="3" id="KW-1185">Reference proteome</keyword>
<organism evidence="2 3">
    <name type="scientific">Kingdonia uniflora</name>
    <dbReference type="NCBI Taxonomy" id="39325"/>
    <lineage>
        <taxon>Eukaryota</taxon>
        <taxon>Viridiplantae</taxon>
        <taxon>Streptophyta</taxon>
        <taxon>Embryophyta</taxon>
        <taxon>Tracheophyta</taxon>
        <taxon>Spermatophyta</taxon>
        <taxon>Magnoliopsida</taxon>
        <taxon>Ranunculales</taxon>
        <taxon>Circaeasteraceae</taxon>
        <taxon>Kingdonia</taxon>
    </lineage>
</organism>
<reference evidence="2 3" key="1">
    <citation type="journal article" date="2020" name="IScience">
        <title>Genome Sequencing of the Endangered Kingdonia uniflora (Circaeasteraceae, Ranunculales) Reveals Potential Mechanisms of Evolutionary Specialization.</title>
        <authorList>
            <person name="Sun Y."/>
            <person name="Deng T."/>
            <person name="Zhang A."/>
            <person name="Moore M.J."/>
            <person name="Landis J.B."/>
            <person name="Lin N."/>
            <person name="Zhang H."/>
            <person name="Zhang X."/>
            <person name="Huang J."/>
            <person name="Zhang X."/>
            <person name="Sun H."/>
            <person name="Wang H."/>
        </authorList>
    </citation>
    <scope>NUCLEOTIDE SEQUENCE [LARGE SCALE GENOMIC DNA]</scope>
    <source>
        <strain evidence="2">TB1705</strain>
        <tissue evidence="2">Leaf</tissue>
    </source>
</reference>
<dbReference type="EMBL" id="JACGCM010001816">
    <property type="protein sequence ID" value="KAF6148993.1"/>
    <property type="molecule type" value="Genomic_DNA"/>
</dbReference>
<accession>A0A7J7M2A2</accession>
<sequence>MGGGGDHAHGHGDASHGDFRTKVWSMTGGPYCRPVHWKRNTAIAMVGIFLVCIPIAIKSAELEMDAVTFLLAISTCNMAGEGGDIQKFKNYLVLAIVILVLNFQLIATDSGVYSEQRPQIPNRPIPSQIWCKNFGKEY</sequence>
<protein>
    <submittedName>
        <fullName evidence="2">Uncharacterized protein</fullName>
    </submittedName>
</protein>
<keyword evidence="1" id="KW-1133">Transmembrane helix</keyword>
<evidence type="ECO:0000313" key="3">
    <source>
        <dbReference type="Proteomes" id="UP000541444"/>
    </source>
</evidence>
<proteinExistence type="predicted"/>
<keyword evidence="1" id="KW-0812">Transmembrane</keyword>
<feature type="transmembrane region" description="Helical" evidence="1">
    <location>
        <begin position="42"/>
        <end position="60"/>
    </location>
</feature>
<dbReference type="AlphaFoldDB" id="A0A7J7M2A2"/>
<dbReference type="PANTHER" id="PTHR34286">
    <property type="entry name" value="TRANSMEMBRANE PROTEIN"/>
    <property type="match status" value="1"/>
</dbReference>
<name>A0A7J7M2A2_9MAGN</name>
<evidence type="ECO:0000256" key="1">
    <source>
        <dbReference type="SAM" id="Phobius"/>
    </source>
</evidence>
<comment type="caution">
    <text evidence="2">The sequence shown here is derived from an EMBL/GenBank/DDBJ whole genome shotgun (WGS) entry which is preliminary data.</text>
</comment>